<reference evidence="2" key="1">
    <citation type="submission" date="2016-10" db="EMBL/GenBank/DDBJ databases">
        <authorList>
            <person name="Varghese N."/>
            <person name="Submissions S."/>
        </authorList>
    </citation>
    <scope>NUCLEOTIDE SEQUENCE [LARGE SCALE GENOMIC DNA]</scope>
    <source>
        <strain evidence="2">ATCC 700379</strain>
    </source>
</reference>
<keyword evidence="2" id="KW-1185">Reference proteome</keyword>
<name>A0A1I2R635_9BACL</name>
<protein>
    <submittedName>
        <fullName evidence="1">Uncharacterized protein</fullName>
    </submittedName>
</protein>
<gene>
    <name evidence="1" type="ORF">SAMN02982927_01457</name>
</gene>
<dbReference type="AlphaFoldDB" id="A0A1I2R635"/>
<sequence length="49" mass="5728">MFFPIHSLVSVSVVWNNRCANYKKTTIENALFICYHVGVTSHFDQMIQH</sequence>
<evidence type="ECO:0000313" key="1">
    <source>
        <dbReference type="EMBL" id="SFG36164.1"/>
    </source>
</evidence>
<dbReference type="EMBL" id="FOOY01000009">
    <property type="protein sequence ID" value="SFG36164.1"/>
    <property type="molecule type" value="Genomic_DNA"/>
</dbReference>
<proteinExistence type="predicted"/>
<accession>A0A1I2R635</accession>
<dbReference type="Proteomes" id="UP000198752">
    <property type="component" value="Unassembled WGS sequence"/>
</dbReference>
<organism evidence="1 2">
    <name type="scientific">Sporolactobacillus nakayamae</name>
    <dbReference type="NCBI Taxonomy" id="269670"/>
    <lineage>
        <taxon>Bacteria</taxon>
        <taxon>Bacillati</taxon>
        <taxon>Bacillota</taxon>
        <taxon>Bacilli</taxon>
        <taxon>Bacillales</taxon>
        <taxon>Sporolactobacillaceae</taxon>
        <taxon>Sporolactobacillus</taxon>
    </lineage>
</organism>
<evidence type="ECO:0000313" key="2">
    <source>
        <dbReference type="Proteomes" id="UP000198752"/>
    </source>
</evidence>